<dbReference type="GO" id="GO:0050660">
    <property type="term" value="F:flavin adenine dinucleotide binding"/>
    <property type="evidence" value="ECO:0007669"/>
    <property type="project" value="InterPro"/>
</dbReference>
<dbReference type="Pfam" id="PF00732">
    <property type="entry name" value="GMC_oxred_N"/>
    <property type="match status" value="1"/>
</dbReference>
<evidence type="ECO:0000256" key="3">
    <source>
        <dbReference type="ARBA" id="ARBA00022630"/>
    </source>
</evidence>
<dbReference type="EMBL" id="PVZC01000004">
    <property type="protein sequence ID" value="PRX98510.1"/>
    <property type="molecule type" value="Genomic_DNA"/>
</dbReference>
<dbReference type="PANTHER" id="PTHR11552:SF147">
    <property type="entry name" value="CHOLINE DEHYDROGENASE, MITOCHONDRIAL"/>
    <property type="match status" value="1"/>
</dbReference>
<comment type="similarity">
    <text evidence="2">Belongs to the GMC oxidoreductase family.</text>
</comment>
<dbReference type="PANTHER" id="PTHR11552">
    <property type="entry name" value="GLUCOSE-METHANOL-CHOLINE GMC OXIDOREDUCTASE"/>
    <property type="match status" value="1"/>
</dbReference>
<dbReference type="InterPro" id="IPR036188">
    <property type="entry name" value="FAD/NAD-bd_sf"/>
</dbReference>
<evidence type="ECO:0000313" key="7">
    <source>
        <dbReference type="Proteomes" id="UP000237846"/>
    </source>
</evidence>
<feature type="domain" description="Glucose-methanol-choline oxidoreductase N-terminal" evidence="5">
    <location>
        <begin position="238"/>
        <end position="252"/>
    </location>
</feature>
<reference evidence="6 7" key="1">
    <citation type="submission" date="2018-03" db="EMBL/GenBank/DDBJ databases">
        <title>Genomic Encyclopedia of Archaeal and Bacterial Type Strains, Phase II (KMG-II): from individual species to whole genera.</title>
        <authorList>
            <person name="Goeker M."/>
        </authorList>
    </citation>
    <scope>NUCLEOTIDE SEQUENCE [LARGE SCALE GENOMIC DNA]</scope>
    <source>
        <strain evidence="6 7">DSM 45601</strain>
    </source>
</reference>
<evidence type="ECO:0000256" key="1">
    <source>
        <dbReference type="ARBA" id="ARBA00001974"/>
    </source>
</evidence>
<evidence type="ECO:0000256" key="2">
    <source>
        <dbReference type="ARBA" id="ARBA00010790"/>
    </source>
</evidence>
<proteinExistence type="inferred from homology"/>
<dbReference type="AlphaFoldDB" id="A0A2T0Q3X9"/>
<keyword evidence="3" id="KW-0285">Flavoprotein</keyword>
<protein>
    <submittedName>
        <fullName evidence="6">Choline dehydrogenase/5-(Hydroxymethyl)furfural/furfural oxidase</fullName>
    </submittedName>
</protein>
<evidence type="ECO:0000313" key="6">
    <source>
        <dbReference type="EMBL" id="PRX98510.1"/>
    </source>
</evidence>
<evidence type="ECO:0000259" key="5">
    <source>
        <dbReference type="PROSITE" id="PS00624"/>
    </source>
</evidence>
<gene>
    <name evidence="6" type="ORF">CLV72_10487</name>
</gene>
<dbReference type="Gene3D" id="3.50.50.60">
    <property type="entry name" value="FAD/NAD(P)-binding domain"/>
    <property type="match status" value="1"/>
</dbReference>
<dbReference type="InterPro" id="IPR007867">
    <property type="entry name" value="GMC_OxRtase_C"/>
</dbReference>
<sequence length="472" mass="49357">MRVDHIVVGAGTAGCVLAARLSEDAARTVLLIEAGPDRRSGELPPALAGLDWHAAGRHDGTLWPGVAAESMPGREPQPYLCGRGVGGSGAVDAMIALPGLPHDHDRWEREYGAVGWSWADVRPWYRALARGLRRLGAAELNPLDAAVLATAADHGLSGSADLYRSAADGGGPLWWTASGPRRHGAAQAWLEPARGRPNLAVRGGAEAVGLLDDGLAVRGVRLADGMEIEAGEVILAAGAVGSPSLLLRSGLGGPGVGRSLSDHPVVSVPVEAQWTMPASGDTCVHGIGSLLRLSSSVGRGDIHLVPCMGKTVVGMADRGVLLAALMRVRSRGRVELDAEGRPRIDLNLLDHDLDRAAMRDAVTALAHTLTSGAFTASWGSADEMDPKELLDPEVFHSWVPDQLGGHYHMCGTCRMGPATDPFAVVDVHGRLHGRRGLRVADASILPDVPSAPTQLPVIMVAERIAALIRAEG</sequence>
<dbReference type="PIRSF" id="PIRSF000137">
    <property type="entry name" value="Alcohol_oxidase"/>
    <property type="match status" value="1"/>
</dbReference>
<organism evidence="6 7">
    <name type="scientific">Allonocardiopsis opalescens</name>
    <dbReference type="NCBI Taxonomy" id="1144618"/>
    <lineage>
        <taxon>Bacteria</taxon>
        <taxon>Bacillati</taxon>
        <taxon>Actinomycetota</taxon>
        <taxon>Actinomycetes</taxon>
        <taxon>Streptosporangiales</taxon>
        <taxon>Allonocardiopsis</taxon>
    </lineage>
</organism>
<dbReference type="PROSITE" id="PS51257">
    <property type="entry name" value="PROKAR_LIPOPROTEIN"/>
    <property type="match status" value="1"/>
</dbReference>
<evidence type="ECO:0000256" key="4">
    <source>
        <dbReference type="ARBA" id="ARBA00022827"/>
    </source>
</evidence>
<name>A0A2T0Q3X9_9ACTN</name>
<keyword evidence="7" id="KW-1185">Reference proteome</keyword>
<comment type="caution">
    <text evidence="6">The sequence shown here is derived from an EMBL/GenBank/DDBJ whole genome shotgun (WGS) entry which is preliminary data.</text>
</comment>
<accession>A0A2T0Q3X9</accession>
<comment type="cofactor">
    <cofactor evidence="1">
        <name>FAD</name>
        <dbReference type="ChEBI" id="CHEBI:57692"/>
    </cofactor>
</comment>
<dbReference type="InterPro" id="IPR012132">
    <property type="entry name" value="GMC_OxRdtase"/>
</dbReference>
<dbReference type="SUPFAM" id="SSF54373">
    <property type="entry name" value="FAD-linked reductases, C-terminal domain"/>
    <property type="match status" value="1"/>
</dbReference>
<dbReference type="Proteomes" id="UP000237846">
    <property type="component" value="Unassembled WGS sequence"/>
</dbReference>
<dbReference type="GO" id="GO:0016614">
    <property type="term" value="F:oxidoreductase activity, acting on CH-OH group of donors"/>
    <property type="evidence" value="ECO:0007669"/>
    <property type="project" value="InterPro"/>
</dbReference>
<dbReference type="Gene3D" id="3.30.410.40">
    <property type="match status" value="1"/>
</dbReference>
<keyword evidence="4" id="KW-0274">FAD</keyword>
<dbReference type="SUPFAM" id="SSF51905">
    <property type="entry name" value="FAD/NAD(P)-binding domain"/>
    <property type="match status" value="1"/>
</dbReference>
<dbReference type="InterPro" id="IPR000172">
    <property type="entry name" value="GMC_OxRdtase_N"/>
</dbReference>
<dbReference type="PROSITE" id="PS00624">
    <property type="entry name" value="GMC_OXRED_2"/>
    <property type="match status" value="1"/>
</dbReference>
<dbReference type="Pfam" id="PF05199">
    <property type="entry name" value="GMC_oxred_C"/>
    <property type="match status" value="1"/>
</dbReference>
<dbReference type="RefSeq" id="WP_170140975.1">
    <property type="nucleotide sequence ID" value="NZ_PVZC01000004.1"/>
</dbReference>